<reference evidence="2" key="1">
    <citation type="submission" date="2015-06" db="EMBL/GenBank/DDBJ databases">
        <title>Expansion of signal transduction pathways in fungi by whole-genome duplication.</title>
        <authorList>
            <consortium name="DOE Joint Genome Institute"/>
            <person name="Corrochano L.M."/>
            <person name="Kuo A."/>
            <person name="Marcet-Houben M."/>
            <person name="Polaino S."/>
            <person name="Salamov A."/>
            <person name="Villalobos J.M."/>
            <person name="Alvarez M.I."/>
            <person name="Avalos J."/>
            <person name="Benito E.P."/>
            <person name="Benoit I."/>
            <person name="Burger G."/>
            <person name="Camino L.P."/>
            <person name="Canovas D."/>
            <person name="Cerda-Olmedo E."/>
            <person name="Cheng J.-F."/>
            <person name="Dominguez A."/>
            <person name="Elias M."/>
            <person name="Eslava A.P."/>
            <person name="Glaser F."/>
            <person name="Grimwood J."/>
            <person name="Gutierrez G."/>
            <person name="Heitman J."/>
            <person name="Henrissat B."/>
            <person name="Iturriaga E.A."/>
            <person name="Lang B.F."/>
            <person name="Lavin J.L."/>
            <person name="Lee S."/>
            <person name="Li W."/>
            <person name="Lindquist E."/>
            <person name="Lopez-Garcia S."/>
            <person name="Luque E.M."/>
            <person name="Marcos A.T."/>
            <person name="Martin J."/>
            <person name="McCluskey K."/>
            <person name="Medina H.R."/>
            <person name="Miralles-Duran A."/>
            <person name="Miyazaki A."/>
            <person name="Munoz-Torres E."/>
            <person name="Oguiza J.A."/>
            <person name="Ohm R."/>
            <person name="Olmedo M."/>
            <person name="Orejas M."/>
            <person name="Ortiz-Castellanos L."/>
            <person name="Pisabarro A.G."/>
            <person name="Rodriguez-Romero J."/>
            <person name="Ruiz-Herrera J."/>
            <person name="Ruiz-Vazquez R."/>
            <person name="Sanz C."/>
            <person name="Schackwitz W."/>
            <person name="Schmutz J."/>
            <person name="Shahriari M."/>
            <person name="Shelest E."/>
            <person name="Silva-Franco F."/>
            <person name="Soanes D."/>
            <person name="Syed K."/>
            <person name="Tagua V.G."/>
            <person name="Talbot N.J."/>
            <person name="Thon M."/>
            <person name="De vries R.P."/>
            <person name="Wiebenga A."/>
            <person name="Yadav J.S."/>
            <person name="Braun E.L."/>
            <person name="Baker S."/>
            <person name="Garre V."/>
            <person name="Horwitz B."/>
            <person name="Torres-Martinez S."/>
            <person name="Idnurm A."/>
            <person name="Herrera-Estrella A."/>
            <person name="Gabaldon T."/>
            <person name="Grigoriev I.V."/>
        </authorList>
    </citation>
    <scope>NUCLEOTIDE SEQUENCE [LARGE SCALE GENOMIC DNA]</scope>
    <source>
        <strain evidence="2">NRRL 1555(-)</strain>
    </source>
</reference>
<protein>
    <submittedName>
        <fullName evidence="1">Uncharacterized protein</fullName>
    </submittedName>
</protein>
<accession>A0A167M586</accession>
<dbReference type="Proteomes" id="UP000077315">
    <property type="component" value="Unassembled WGS sequence"/>
</dbReference>
<dbReference type="VEuPathDB" id="FungiDB:PHYBLDRAFT_147599"/>
<dbReference type="AlphaFoldDB" id="A0A167M586"/>
<proteinExistence type="predicted"/>
<gene>
    <name evidence="1" type="ORF">PHYBLDRAFT_147599</name>
</gene>
<dbReference type="EMBL" id="KV440985">
    <property type="protein sequence ID" value="OAD71839.1"/>
    <property type="molecule type" value="Genomic_DNA"/>
</dbReference>
<dbReference type="GeneID" id="28992815"/>
<dbReference type="InParanoid" id="A0A167M586"/>
<name>A0A167M586_PHYB8</name>
<dbReference type="RefSeq" id="XP_018289879.1">
    <property type="nucleotide sequence ID" value="XM_018431909.1"/>
</dbReference>
<evidence type="ECO:0000313" key="1">
    <source>
        <dbReference type="EMBL" id="OAD71839.1"/>
    </source>
</evidence>
<evidence type="ECO:0000313" key="2">
    <source>
        <dbReference type="Proteomes" id="UP000077315"/>
    </source>
</evidence>
<organism evidence="1 2">
    <name type="scientific">Phycomyces blakesleeanus (strain ATCC 8743b / DSM 1359 / FGSC 10004 / NBRC 33097 / NRRL 1555)</name>
    <dbReference type="NCBI Taxonomy" id="763407"/>
    <lineage>
        <taxon>Eukaryota</taxon>
        <taxon>Fungi</taxon>
        <taxon>Fungi incertae sedis</taxon>
        <taxon>Mucoromycota</taxon>
        <taxon>Mucoromycotina</taxon>
        <taxon>Mucoromycetes</taxon>
        <taxon>Mucorales</taxon>
        <taxon>Phycomycetaceae</taxon>
        <taxon>Phycomyces</taxon>
    </lineage>
</organism>
<keyword evidence="2" id="KW-1185">Reference proteome</keyword>
<sequence length="162" mass="18246">MPENIYRVPEAYSITTMASTNRYFLITNIESLFLSPLFGLSPKAQPYTLTWIPENRALAVKAKHTNHHLDPFVIVVIYRPNISSHWRTFFSSLTNALILLDTFRLAFNANANLCKSIAAVMSEQFHLDLGSVLDATGIHSLHNRHSATAIYYLGFSISSRTS</sequence>